<accession>A6IHK0</accession>
<dbReference type="EMBL" id="CH473961">
    <property type="protein sequence ID" value="EDM01148.1"/>
    <property type="molecule type" value="Genomic_DNA"/>
</dbReference>
<gene>
    <name evidence="1" type="ORF">rCG_41658</name>
</gene>
<reference evidence="2" key="1">
    <citation type="submission" date="2005-09" db="EMBL/GenBank/DDBJ databases">
        <authorList>
            <person name="Mural R.J."/>
            <person name="Li P.W."/>
            <person name="Adams M.D."/>
            <person name="Amanatides P.G."/>
            <person name="Baden-Tillson H."/>
            <person name="Barnstead M."/>
            <person name="Chin S.H."/>
            <person name="Dew I."/>
            <person name="Evans C.A."/>
            <person name="Ferriera S."/>
            <person name="Flanigan M."/>
            <person name="Fosler C."/>
            <person name="Glodek A."/>
            <person name="Gu Z."/>
            <person name="Holt R.A."/>
            <person name="Jennings D."/>
            <person name="Kraft C.L."/>
            <person name="Lu F."/>
            <person name="Nguyen T."/>
            <person name="Nusskern D.R."/>
            <person name="Pfannkoch C.M."/>
            <person name="Sitter C."/>
            <person name="Sutton G.G."/>
            <person name="Venter J.C."/>
            <person name="Wang Z."/>
            <person name="Woodage T."/>
            <person name="Zheng X.H."/>
            <person name="Zhong F."/>
        </authorList>
    </citation>
    <scope>NUCLEOTIDE SEQUENCE [LARGE SCALE GENOMIC DNA]</scope>
    <source>
        <strain>BN</strain>
        <strain evidence="2">Sprague-Dawley</strain>
    </source>
</reference>
<proteinExistence type="predicted"/>
<name>A6IHK0_RAT</name>
<protein>
    <submittedName>
        <fullName evidence="1">RCG41658</fullName>
    </submittedName>
</protein>
<evidence type="ECO:0000313" key="1">
    <source>
        <dbReference type="EMBL" id="EDM01148.1"/>
    </source>
</evidence>
<sequence length="52" mass="5983">MLLKYVIQFEACLEIELNVLYSATVLELESDQIQNILKLSPENKIVFKVSLV</sequence>
<dbReference type="AlphaFoldDB" id="A6IHK0"/>
<evidence type="ECO:0000313" key="2">
    <source>
        <dbReference type="Proteomes" id="UP000234681"/>
    </source>
</evidence>
<organism evidence="1 2">
    <name type="scientific">Rattus norvegicus</name>
    <name type="common">Rat</name>
    <dbReference type="NCBI Taxonomy" id="10116"/>
    <lineage>
        <taxon>Eukaryota</taxon>
        <taxon>Metazoa</taxon>
        <taxon>Chordata</taxon>
        <taxon>Craniata</taxon>
        <taxon>Vertebrata</taxon>
        <taxon>Euteleostomi</taxon>
        <taxon>Mammalia</taxon>
        <taxon>Eutheria</taxon>
        <taxon>Euarchontoglires</taxon>
        <taxon>Glires</taxon>
        <taxon>Rodentia</taxon>
        <taxon>Myomorpha</taxon>
        <taxon>Muroidea</taxon>
        <taxon>Muridae</taxon>
        <taxon>Murinae</taxon>
        <taxon>Rattus</taxon>
    </lineage>
</organism>
<dbReference type="Proteomes" id="UP000234681">
    <property type="component" value="Chromosome 2"/>
</dbReference>